<dbReference type="GO" id="GO:0016020">
    <property type="term" value="C:membrane"/>
    <property type="evidence" value="ECO:0007669"/>
    <property type="project" value="UniProtKB-SubCell"/>
</dbReference>
<dbReference type="Pfam" id="PF05504">
    <property type="entry name" value="Spore_GerAC"/>
    <property type="match status" value="1"/>
</dbReference>
<dbReference type="AlphaFoldDB" id="A0A919YS14"/>
<name>A0A919YS14_9BACL</name>
<evidence type="ECO:0000259" key="9">
    <source>
        <dbReference type="Pfam" id="PF25198"/>
    </source>
</evidence>
<dbReference type="EMBL" id="BOSE01000005">
    <property type="protein sequence ID" value="GIP17279.1"/>
    <property type="molecule type" value="Genomic_DNA"/>
</dbReference>
<evidence type="ECO:0000256" key="7">
    <source>
        <dbReference type="ARBA" id="ARBA00023288"/>
    </source>
</evidence>
<dbReference type="PANTHER" id="PTHR35789:SF1">
    <property type="entry name" value="SPORE GERMINATION PROTEIN B3"/>
    <property type="match status" value="1"/>
</dbReference>
<dbReference type="Gene3D" id="3.30.300.210">
    <property type="entry name" value="Nutrient germinant receptor protein C, domain 3"/>
    <property type="match status" value="1"/>
</dbReference>
<dbReference type="InterPro" id="IPR057336">
    <property type="entry name" value="GerAC_N"/>
</dbReference>
<keyword evidence="7" id="KW-0449">Lipoprotein</keyword>
<keyword evidence="4" id="KW-0732">Signal</keyword>
<feature type="domain" description="Spore germination GerAC-like C-terminal" evidence="8">
    <location>
        <begin position="195"/>
        <end position="362"/>
    </location>
</feature>
<comment type="caution">
    <text evidence="10">The sequence shown here is derived from an EMBL/GenBank/DDBJ whole genome shotgun (WGS) entry which is preliminary data.</text>
</comment>
<evidence type="ECO:0000256" key="6">
    <source>
        <dbReference type="ARBA" id="ARBA00023139"/>
    </source>
</evidence>
<keyword evidence="6" id="KW-0564">Palmitate</keyword>
<gene>
    <name evidence="10" type="ORF">J40TS1_29210</name>
</gene>
<evidence type="ECO:0000313" key="11">
    <source>
        <dbReference type="Proteomes" id="UP000683139"/>
    </source>
</evidence>
<feature type="domain" description="Spore germination protein N-terminal" evidence="9">
    <location>
        <begin position="32"/>
        <end position="183"/>
    </location>
</feature>
<keyword evidence="11" id="KW-1185">Reference proteome</keyword>
<evidence type="ECO:0000256" key="2">
    <source>
        <dbReference type="ARBA" id="ARBA00007886"/>
    </source>
</evidence>
<comment type="subcellular location">
    <subcellularLocation>
        <location evidence="1">Membrane</location>
        <topology evidence="1">Lipid-anchor</topology>
    </subcellularLocation>
</comment>
<organism evidence="10 11">
    <name type="scientific">Paenibacillus montaniterrae</name>
    <dbReference type="NCBI Taxonomy" id="429341"/>
    <lineage>
        <taxon>Bacteria</taxon>
        <taxon>Bacillati</taxon>
        <taxon>Bacillota</taxon>
        <taxon>Bacilli</taxon>
        <taxon>Bacillales</taxon>
        <taxon>Paenibacillaceae</taxon>
        <taxon>Paenibacillus</taxon>
    </lineage>
</organism>
<dbReference type="GO" id="GO:0009847">
    <property type="term" value="P:spore germination"/>
    <property type="evidence" value="ECO:0007669"/>
    <property type="project" value="InterPro"/>
</dbReference>
<comment type="similarity">
    <text evidence="2">Belongs to the GerABKC lipoprotein family.</text>
</comment>
<evidence type="ECO:0000313" key="10">
    <source>
        <dbReference type="EMBL" id="GIP17279.1"/>
    </source>
</evidence>
<dbReference type="InterPro" id="IPR008844">
    <property type="entry name" value="Spore_GerAC-like"/>
</dbReference>
<evidence type="ECO:0000259" key="8">
    <source>
        <dbReference type="Pfam" id="PF05504"/>
    </source>
</evidence>
<keyword evidence="3" id="KW-0309">Germination</keyword>
<dbReference type="Pfam" id="PF25198">
    <property type="entry name" value="Spore_GerAC_N"/>
    <property type="match status" value="1"/>
</dbReference>
<keyword evidence="5" id="KW-0472">Membrane</keyword>
<proteinExistence type="inferred from homology"/>
<evidence type="ECO:0000256" key="5">
    <source>
        <dbReference type="ARBA" id="ARBA00023136"/>
    </source>
</evidence>
<accession>A0A919YS14</accession>
<evidence type="ECO:0000256" key="1">
    <source>
        <dbReference type="ARBA" id="ARBA00004635"/>
    </source>
</evidence>
<reference evidence="10" key="1">
    <citation type="submission" date="2021-03" db="EMBL/GenBank/DDBJ databases">
        <title>Antimicrobial resistance genes in bacteria isolated from Japanese honey, and their potential for conferring macrolide and lincosamide resistance in the American foulbrood pathogen Paenibacillus larvae.</title>
        <authorList>
            <person name="Okamoto M."/>
            <person name="Kumagai M."/>
            <person name="Kanamori H."/>
            <person name="Takamatsu D."/>
        </authorList>
    </citation>
    <scope>NUCLEOTIDE SEQUENCE</scope>
    <source>
        <strain evidence="10">J40TS1</strain>
    </source>
</reference>
<dbReference type="Proteomes" id="UP000683139">
    <property type="component" value="Unassembled WGS sequence"/>
</dbReference>
<evidence type="ECO:0000256" key="4">
    <source>
        <dbReference type="ARBA" id="ARBA00022729"/>
    </source>
</evidence>
<evidence type="ECO:0000256" key="3">
    <source>
        <dbReference type="ARBA" id="ARBA00022544"/>
    </source>
</evidence>
<protein>
    <submittedName>
        <fullName evidence="10">Germination protein BC</fullName>
    </submittedName>
</protein>
<dbReference type="InterPro" id="IPR046953">
    <property type="entry name" value="Spore_GerAC-like_C"/>
</dbReference>
<dbReference type="NCBIfam" id="TIGR02887">
    <property type="entry name" value="spore_ger_x_C"/>
    <property type="match status" value="1"/>
</dbReference>
<dbReference type="PANTHER" id="PTHR35789">
    <property type="entry name" value="SPORE GERMINATION PROTEIN B3"/>
    <property type="match status" value="1"/>
</dbReference>
<dbReference type="InterPro" id="IPR038501">
    <property type="entry name" value="Spore_GerAC_C_sf"/>
</dbReference>
<sequence length="366" mass="41340">MYVGMAVDLANKTTAEKQLESQGGGTQVQPLITATIQIVPLKSVGRGQQQAESGSIKKYLNVSETGNSIFEIMRNYSLKRDRAVIGHHLKVFVISTELAEKIELHKLLDFLLRDNDIRPSSMVFLSRGKAMDTLESDEPDEIPAFRIRDMVRNKFRNNKIYKEVILTNLDGYFHAKQSFILQNIAAADTGEIEFTGAGIIKGSTNKWIGDLDQENLSAISWIQGDSSGGLLKTVNDRNSIITYEILSGESKIIPKVDGERLSFHVDIKTEGRLIETWDAEETASKAFFLKEAEQKFEQKLETMLQNLMKKMQTEYKVEVAGFGDRLRITHPKVWKKVKDDWDDIFSRATVSFDISLKITDYGSSTE</sequence>